<evidence type="ECO:0000256" key="1">
    <source>
        <dbReference type="SAM" id="MobiDB-lite"/>
    </source>
</evidence>
<dbReference type="OrthoDB" id="3364905at2759"/>
<keyword evidence="3" id="KW-1185">Reference proteome</keyword>
<feature type="region of interest" description="Disordered" evidence="1">
    <location>
        <begin position="226"/>
        <end position="246"/>
    </location>
</feature>
<dbReference type="OMA" id="WISHHSE"/>
<evidence type="ECO:0000313" key="2">
    <source>
        <dbReference type="EMBL" id="KIS67446.1"/>
    </source>
</evidence>
<gene>
    <name evidence="2" type="ORF">UMAG_04544</name>
</gene>
<dbReference type="GeneID" id="23564698"/>
<reference evidence="2 3" key="1">
    <citation type="journal article" date="2006" name="Nature">
        <title>Insights from the genome of the biotrophic fungal plant pathogen Ustilago maydis.</title>
        <authorList>
            <person name="Kamper J."/>
            <person name="Kahmann R."/>
            <person name="Bolker M."/>
            <person name="Ma L.J."/>
            <person name="Brefort T."/>
            <person name="Saville B.J."/>
            <person name="Banuett F."/>
            <person name="Kronstad J.W."/>
            <person name="Gold S.E."/>
            <person name="Muller O."/>
            <person name="Perlin M.H."/>
            <person name="Wosten H.A."/>
            <person name="de Vries R."/>
            <person name="Ruiz-Herrera J."/>
            <person name="Reynaga-Pena C.G."/>
            <person name="Snetselaar K."/>
            <person name="McCann M."/>
            <person name="Perez-Martin J."/>
            <person name="Feldbrugge M."/>
            <person name="Basse C.W."/>
            <person name="Steinberg G."/>
            <person name="Ibeas J.I."/>
            <person name="Holloman W."/>
            <person name="Guzman P."/>
            <person name="Farman M."/>
            <person name="Stajich J.E."/>
            <person name="Sentandreu R."/>
            <person name="Gonzalez-Prieto J.M."/>
            <person name="Kennell J.C."/>
            <person name="Molina L."/>
            <person name="Schirawski J."/>
            <person name="Mendoza-Mendoza A."/>
            <person name="Greilinger D."/>
            <person name="Munch K."/>
            <person name="Rossel N."/>
            <person name="Scherer M."/>
            <person name="Vranes M."/>
            <person name="Ladendorf O."/>
            <person name="Vincon V."/>
            <person name="Fuchs U."/>
            <person name="Sandrock B."/>
            <person name="Meng S."/>
            <person name="Ho E.C."/>
            <person name="Cahill M.J."/>
            <person name="Boyce K.J."/>
            <person name="Klose J."/>
            <person name="Klosterman S.J."/>
            <person name="Deelstra H.J."/>
            <person name="Ortiz-Castellanos L."/>
            <person name="Li W."/>
            <person name="Sanchez-Alonso P."/>
            <person name="Schreier P.H."/>
            <person name="Hauser-Hahn I."/>
            <person name="Vaupel M."/>
            <person name="Koopmann E."/>
            <person name="Friedrich G."/>
            <person name="Voss H."/>
            <person name="Schluter T."/>
            <person name="Margolis J."/>
            <person name="Platt D."/>
            <person name="Swimmer C."/>
            <person name="Gnirke A."/>
            <person name="Chen F."/>
            <person name="Vysotskaia V."/>
            <person name="Mannhaupt G."/>
            <person name="Guldener U."/>
            <person name="Munsterkotter M."/>
            <person name="Haase D."/>
            <person name="Oesterheld M."/>
            <person name="Mewes H.W."/>
            <person name="Mauceli E.W."/>
            <person name="DeCaprio D."/>
            <person name="Wade C.M."/>
            <person name="Butler J."/>
            <person name="Young S."/>
            <person name="Jaffe D.B."/>
            <person name="Calvo S."/>
            <person name="Nusbaum C."/>
            <person name="Galagan J."/>
            <person name="Birren B.W."/>
        </authorList>
    </citation>
    <scope>NUCLEOTIDE SEQUENCE [LARGE SCALE GENOMIC DNA]</scope>
    <source>
        <strain evidence="3">DSM 14603 / FGSC 9021 / UM521</strain>
    </source>
</reference>
<dbReference type="Proteomes" id="UP000000561">
    <property type="component" value="Chromosome 13"/>
</dbReference>
<dbReference type="RefSeq" id="XP_011390866.1">
    <property type="nucleotide sequence ID" value="XM_011392564.1"/>
</dbReference>
<protein>
    <submittedName>
        <fullName evidence="2">Uncharacterized protein</fullName>
    </submittedName>
</protein>
<feature type="compositionally biased region" description="Low complexity" evidence="1">
    <location>
        <begin position="230"/>
        <end position="246"/>
    </location>
</feature>
<sequence>MDDELDFESHHAAYVGAALLEDELGAVGSMDAELERLHVQGHDLASELDCDSQLDPVFATAQKDEEGLQSYAYDRSASTMQGASSCSSASHAESSANATRAVDSPARTPGSCISIATTDISDTLASTQSFLMRLSTLSSSSTSAHASMDAAGINSVSAEVEDTAALETAAAKYLMLVSQCSMQREAQLRELRELDRKLERDTACLLPSTSSCYASDLSLTDLMDDDQRFSTSPTQRPLRRTTSSLSSDTTITTVPALSSDVLLDPALFAPLYTSTLSLVSSLNGLHEHAQVTKSSTADAARKLRTVKGLIAQWKGDVESAQVSELWIQQNQPSPKHHAELTDHVDRLTSKTWVTQQIEWCKNRIDQAEGRARILLTPVSITASS</sequence>
<name>A0A0D1DUL0_MYCMD</name>
<dbReference type="KEGG" id="uma:UMAG_04544"/>
<evidence type="ECO:0000313" key="3">
    <source>
        <dbReference type="Proteomes" id="UP000000561"/>
    </source>
</evidence>
<dbReference type="EMBL" id="CM003152">
    <property type="protein sequence ID" value="KIS67446.1"/>
    <property type="molecule type" value="Genomic_DNA"/>
</dbReference>
<dbReference type="AlphaFoldDB" id="A0A0D1DUL0"/>
<dbReference type="VEuPathDB" id="FungiDB:UMAG_04544"/>
<organism evidence="2 3">
    <name type="scientific">Mycosarcoma maydis</name>
    <name type="common">Corn smut fungus</name>
    <name type="synonym">Ustilago maydis</name>
    <dbReference type="NCBI Taxonomy" id="5270"/>
    <lineage>
        <taxon>Eukaryota</taxon>
        <taxon>Fungi</taxon>
        <taxon>Dikarya</taxon>
        <taxon>Basidiomycota</taxon>
        <taxon>Ustilaginomycotina</taxon>
        <taxon>Ustilaginomycetes</taxon>
        <taxon>Ustilaginales</taxon>
        <taxon>Ustilaginaceae</taxon>
        <taxon>Mycosarcoma</taxon>
    </lineage>
</organism>
<dbReference type="InParanoid" id="A0A0D1DUL0"/>
<accession>A0A0D1DUL0</accession>
<proteinExistence type="predicted"/>
<dbReference type="eggNOG" id="ENOG502SEMH">
    <property type="taxonomic scope" value="Eukaryota"/>
</dbReference>